<evidence type="ECO:0008006" key="3">
    <source>
        <dbReference type="Google" id="ProtNLM"/>
    </source>
</evidence>
<proteinExistence type="predicted"/>
<evidence type="ECO:0000313" key="2">
    <source>
        <dbReference type="Proteomes" id="UP001165275"/>
    </source>
</evidence>
<comment type="caution">
    <text evidence="1">The sequence shown here is derived from an EMBL/GenBank/DDBJ whole genome shotgun (WGS) entry which is preliminary data.</text>
</comment>
<name>A0ABT0KAC9_9GAMM</name>
<sequence length="48" mass="5648">MKNIHIIPQTLREYEITLLKRKTNQGIQTNLVLSEDCEADWLPKCDFS</sequence>
<organism evidence="1 2">
    <name type="scientific">Serratia silvae</name>
    <dbReference type="NCBI Taxonomy" id="2824122"/>
    <lineage>
        <taxon>Bacteria</taxon>
        <taxon>Pseudomonadati</taxon>
        <taxon>Pseudomonadota</taxon>
        <taxon>Gammaproteobacteria</taxon>
        <taxon>Enterobacterales</taxon>
        <taxon>Yersiniaceae</taxon>
        <taxon>Serratia</taxon>
    </lineage>
</organism>
<protein>
    <recommendedName>
        <fullName evidence="3">Transposase</fullName>
    </recommendedName>
</protein>
<reference evidence="1" key="1">
    <citation type="submission" date="2021-04" db="EMBL/GenBank/DDBJ databases">
        <title>Genome sequence of Serratia sp. arafor3.</title>
        <authorList>
            <person name="Besaury L."/>
        </authorList>
    </citation>
    <scope>NUCLEOTIDE SEQUENCE</scope>
    <source>
        <strain evidence="1">Arafor3</strain>
    </source>
</reference>
<dbReference type="EMBL" id="JAGQDC010000004">
    <property type="protein sequence ID" value="MCL1028877.1"/>
    <property type="molecule type" value="Genomic_DNA"/>
</dbReference>
<keyword evidence="2" id="KW-1185">Reference proteome</keyword>
<dbReference type="RefSeq" id="WP_415837938.1">
    <property type="nucleotide sequence ID" value="NZ_CBCSGY010000044.1"/>
</dbReference>
<accession>A0ABT0KAC9</accession>
<evidence type="ECO:0000313" key="1">
    <source>
        <dbReference type="EMBL" id="MCL1028877.1"/>
    </source>
</evidence>
<dbReference type="Gene3D" id="1.10.10.10">
    <property type="entry name" value="Winged helix-like DNA-binding domain superfamily/Winged helix DNA-binding domain"/>
    <property type="match status" value="1"/>
</dbReference>
<dbReference type="InterPro" id="IPR036388">
    <property type="entry name" value="WH-like_DNA-bd_sf"/>
</dbReference>
<dbReference type="Proteomes" id="UP001165275">
    <property type="component" value="Unassembled WGS sequence"/>
</dbReference>
<dbReference type="SUPFAM" id="SSF46785">
    <property type="entry name" value="Winged helix' DNA-binding domain"/>
    <property type="match status" value="1"/>
</dbReference>
<gene>
    <name evidence="1" type="ORF">KAJ71_07545</name>
</gene>
<dbReference type="InterPro" id="IPR036390">
    <property type="entry name" value="WH_DNA-bd_sf"/>
</dbReference>